<dbReference type="PANTHER" id="PTHR11097:SF14">
    <property type="entry name" value="EXOSOME COMPLEX COMPONENT RRP45"/>
    <property type="match status" value="1"/>
</dbReference>
<evidence type="ECO:0000256" key="6">
    <source>
        <dbReference type="ARBA" id="ARBA00023242"/>
    </source>
</evidence>
<keyword evidence="6" id="KW-0539">Nucleus</keyword>
<dbReference type="SUPFAM" id="SSF55666">
    <property type="entry name" value="Ribonuclease PH domain 2-like"/>
    <property type="match status" value="1"/>
</dbReference>
<keyword evidence="10" id="KW-0689">Ribosomal protein</keyword>
<keyword evidence="11" id="KW-1185">Reference proteome</keyword>
<reference evidence="10" key="1">
    <citation type="submission" date="2017-08" db="EMBL/GenBank/DDBJ databases">
        <authorList>
            <person name="Polle J.E."/>
            <person name="Barry K."/>
            <person name="Cushman J."/>
            <person name="Schmutz J."/>
            <person name="Tran D."/>
            <person name="Hathwaick L.T."/>
            <person name="Yim W.C."/>
            <person name="Jenkins J."/>
            <person name="Mckie-Krisberg Z.M."/>
            <person name="Prochnik S."/>
            <person name="Lindquist E."/>
            <person name="Dockter R.B."/>
            <person name="Adam C."/>
            <person name="Molina H."/>
            <person name="Bunkerborg J."/>
            <person name="Jin E."/>
            <person name="Buchheim M."/>
            <person name="Magnuson J."/>
        </authorList>
    </citation>
    <scope>NUCLEOTIDE SEQUENCE</scope>
    <source>
        <strain evidence="10">CCAP 19/18</strain>
    </source>
</reference>
<dbReference type="CDD" id="cd11368">
    <property type="entry name" value="RNase_PH_RRP45"/>
    <property type="match status" value="1"/>
</dbReference>
<evidence type="ECO:0000256" key="3">
    <source>
        <dbReference type="ARBA" id="ARBA00006678"/>
    </source>
</evidence>
<evidence type="ECO:0000259" key="8">
    <source>
        <dbReference type="Pfam" id="PF01138"/>
    </source>
</evidence>
<dbReference type="InterPro" id="IPR015847">
    <property type="entry name" value="ExoRNase_PH_dom2"/>
</dbReference>
<protein>
    <submittedName>
        <fullName evidence="10">Ribosomal protein S5 domain 2-type protein</fullName>
    </submittedName>
</protein>
<evidence type="ECO:0000256" key="4">
    <source>
        <dbReference type="ARBA" id="ARBA00022490"/>
    </source>
</evidence>
<evidence type="ECO:0000313" key="10">
    <source>
        <dbReference type="EMBL" id="KAF5842080.1"/>
    </source>
</evidence>
<keyword evidence="10" id="KW-0687">Ribonucleoprotein</keyword>
<name>A0ABQ7H5F0_DUNSA</name>
<feature type="compositionally biased region" description="Acidic residues" evidence="7">
    <location>
        <begin position="308"/>
        <end position="331"/>
    </location>
</feature>
<feature type="domain" description="Exoribonuclease phosphorolytic" evidence="8">
    <location>
        <begin position="44"/>
        <end position="166"/>
    </location>
</feature>
<comment type="caution">
    <text evidence="10">The sequence shown here is derived from an EMBL/GenBank/DDBJ whole genome shotgun (WGS) entry which is preliminary data.</text>
</comment>
<evidence type="ECO:0000256" key="5">
    <source>
        <dbReference type="ARBA" id="ARBA00022884"/>
    </source>
</evidence>
<dbReference type="Gene3D" id="3.30.230.70">
    <property type="entry name" value="GHMP Kinase, N-terminal domain"/>
    <property type="match status" value="1"/>
</dbReference>
<gene>
    <name evidence="10" type="ORF">DUNSADRAFT_9339</name>
</gene>
<dbReference type="InterPro" id="IPR050590">
    <property type="entry name" value="Exosome_comp_Rrp42_subfam"/>
</dbReference>
<dbReference type="SUPFAM" id="SSF54211">
    <property type="entry name" value="Ribosomal protein S5 domain 2-like"/>
    <property type="match status" value="1"/>
</dbReference>
<proteinExistence type="inferred from homology"/>
<evidence type="ECO:0000259" key="9">
    <source>
        <dbReference type="Pfam" id="PF03725"/>
    </source>
</evidence>
<accession>A0ABQ7H5F0</accession>
<feature type="domain" description="Exoribonuclease phosphorolytic" evidence="9">
    <location>
        <begin position="198"/>
        <end position="262"/>
    </location>
</feature>
<evidence type="ECO:0000256" key="1">
    <source>
        <dbReference type="ARBA" id="ARBA00004123"/>
    </source>
</evidence>
<sequence length="389" mass="41636">MQREADTFITNNEKAFIIKALQEECRLDGRRPFDFRKPKFQFSLDDSSATLTLGTTRVMTVISAVLEAPFPDRPNEGSIRFNAEFSPMASPAFEAGRPSVDAVELARLIERGLRGSGAVDTEALCVLAGRMVWALRCDMHVLDHGGNLVDACMLCALAACLAFRRPEVVVGGGPTGTDIVVQPKELREPIPLTIHHHPVSTTFALYEDGSTIAVDPSLREQAAQAGSATVMVNTNKEVCAVHKAEGIGLNSTQFMRLVRIASAKADDLVAILKASLQAHESGVPASQPSQPAAEKDATLQKLEQDLDMSLEDSSEDESSSGDSEEDEEDAPNDGQPAASAKDPANDGPGPAGTQRAEAMETDKQPSKVAVALMKLTVPLPKSWLFLSEG</sequence>
<keyword evidence="4" id="KW-0963">Cytoplasm</keyword>
<dbReference type="Pfam" id="PF03725">
    <property type="entry name" value="RNase_PH_C"/>
    <property type="match status" value="1"/>
</dbReference>
<dbReference type="Pfam" id="PF01138">
    <property type="entry name" value="RNase_PH"/>
    <property type="match status" value="1"/>
</dbReference>
<dbReference type="Proteomes" id="UP000815325">
    <property type="component" value="Unassembled WGS sequence"/>
</dbReference>
<feature type="region of interest" description="Disordered" evidence="7">
    <location>
        <begin position="308"/>
        <end position="364"/>
    </location>
</feature>
<dbReference type="InterPro" id="IPR027408">
    <property type="entry name" value="PNPase/RNase_PH_dom_sf"/>
</dbReference>
<dbReference type="InterPro" id="IPR020568">
    <property type="entry name" value="Ribosomal_Su5_D2-typ_SF"/>
</dbReference>
<dbReference type="GO" id="GO:0005840">
    <property type="term" value="C:ribosome"/>
    <property type="evidence" value="ECO:0007669"/>
    <property type="project" value="UniProtKB-KW"/>
</dbReference>
<organism evidence="10 11">
    <name type="scientific">Dunaliella salina</name>
    <name type="common">Green alga</name>
    <name type="synonym">Protococcus salinus</name>
    <dbReference type="NCBI Taxonomy" id="3046"/>
    <lineage>
        <taxon>Eukaryota</taxon>
        <taxon>Viridiplantae</taxon>
        <taxon>Chlorophyta</taxon>
        <taxon>core chlorophytes</taxon>
        <taxon>Chlorophyceae</taxon>
        <taxon>CS clade</taxon>
        <taxon>Chlamydomonadales</taxon>
        <taxon>Dunaliellaceae</taxon>
        <taxon>Dunaliella</taxon>
    </lineage>
</organism>
<keyword evidence="5" id="KW-0694">RNA-binding</keyword>
<comment type="similarity">
    <text evidence="3">Belongs to the RNase PH family.</text>
</comment>
<dbReference type="PANTHER" id="PTHR11097">
    <property type="entry name" value="EXOSOME COMPLEX EXONUCLEASE RIBOSOMAL RNA PROCESSING PROTEIN"/>
    <property type="match status" value="1"/>
</dbReference>
<dbReference type="InterPro" id="IPR033100">
    <property type="entry name" value="Rrp45"/>
</dbReference>
<dbReference type="InterPro" id="IPR001247">
    <property type="entry name" value="ExoRNase_PH_dom1"/>
</dbReference>
<dbReference type="EMBL" id="MU069469">
    <property type="protein sequence ID" value="KAF5842080.1"/>
    <property type="molecule type" value="Genomic_DNA"/>
</dbReference>
<comment type="subcellular location">
    <subcellularLocation>
        <location evidence="2">Cytoplasm</location>
    </subcellularLocation>
    <subcellularLocation>
        <location evidence="1">Nucleus</location>
    </subcellularLocation>
</comment>
<evidence type="ECO:0000256" key="2">
    <source>
        <dbReference type="ARBA" id="ARBA00004496"/>
    </source>
</evidence>
<evidence type="ECO:0000313" key="11">
    <source>
        <dbReference type="Proteomes" id="UP000815325"/>
    </source>
</evidence>
<evidence type="ECO:0000256" key="7">
    <source>
        <dbReference type="SAM" id="MobiDB-lite"/>
    </source>
</evidence>
<dbReference type="InterPro" id="IPR036345">
    <property type="entry name" value="ExoRNase_PH_dom2_sf"/>
</dbReference>